<dbReference type="CDD" id="cd02230">
    <property type="entry name" value="cupin_HP0902-like"/>
    <property type="match status" value="1"/>
</dbReference>
<accession>A0A6N1XCT4</accession>
<dbReference type="EMBL" id="CP054842">
    <property type="protein sequence ID" value="QKV55780.1"/>
    <property type="molecule type" value="Genomic_DNA"/>
</dbReference>
<keyword evidence="3" id="KW-1185">Reference proteome</keyword>
<evidence type="ECO:0000313" key="2">
    <source>
        <dbReference type="EMBL" id="QKV55780.1"/>
    </source>
</evidence>
<sequence>MALKHSHPLEVIDLHAMDHSQGTAVSSSLLKTPHLQLMRVVLAAGQSLPEHHVPGEITVQCLSGEADVATPSRTCRLVPGCLVMLPAAEPHCVQAHRDTVLLVTMLHH</sequence>
<reference evidence="2 3" key="1">
    <citation type="submission" date="2020-06" db="EMBL/GenBank/DDBJ databases">
        <title>Acidovorax antarctica sp. nov., isolated from Corinth ice sheet soil, Antarctic Fields Peninsula.</title>
        <authorList>
            <person name="Xu Q."/>
            <person name="Peng F."/>
        </authorList>
    </citation>
    <scope>NUCLEOTIDE SEQUENCE [LARGE SCALE GENOMIC DNA]</scope>
    <source>
        <strain evidence="2 3">16-35-5</strain>
        <plasmid evidence="2 3">unnamed2</plasmid>
    </source>
</reference>
<feature type="domain" description="Cupin type-2" evidence="1">
    <location>
        <begin position="39"/>
        <end position="103"/>
    </location>
</feature>
<evidence type="ECO:0000259" key="1">
    <source>
        <dbReference type="Pfam" id="PF07883"/>
    </source>
</evidence>
<evidence type="ECO:0000313" key="3">
    <source>
        <dbReference type="Proteomes" id="UP000509579"/>
    </source>
</evidence>
<dbReference type="InterPro" id="IPR014710">
    <property type="entry name" value="RmlC-like_jellyroll"/>
</dbReference>
<keyword evidence="2" id="KW-0614">Plasmid</keyword>
<dbReference type="SUPFAM" id="SSF51182">
    <property type="entry name" value="RmlC-like cupins"/>
    <property type="match status" value="1"/>
</dbReference>
<dbReference type="RefSeq" id="WP_175506559.1">
    <property type="nucleotide sequence ID" value="NZ_CP054842.1"/>
</dbReference>
<dbReference type="Pfam" id="PF07883">
    <property type="entry name" value="Cupin_2"/>
    <property type="match status" value="1"/>
</dbReference>
<dbReference type="Gene3D" id="2.60.120.10">
    <property type="entry name" value="Jelly Rolls"/>
    <property type="match status" value="1"/>
</dbReference>
<dbReference type="Proteomes" id="UP000509579">
    <property type="component" value="Plasmid unnamed2"/>
</dbReference>
<protein>
    <submittedName>
        <fullName evidence="2">Cupin domain-containing protein</fullName>
    </submittedName>
</protein>
<name>A0A6N1XCT4_9BURK</name>
<dbReference type="PANTHER" id="PTHR37694">
    <property type="entry name" value="SLR8022 PROTEIN"/>
    <property type="match status" value="1"/>
</dbReference>
<geneLocation type="plasmid" evidence="2 3">
    <name>unnamed2</name>
</geneLocation>
<dbReference type="InterPro" id="IPR013096">
    <property type="entry name" value="Cupin_2"/>
</dbReference>
<proteinExistence type="predicted"/>
<organism evidence="2 3">
    <name type="scientific">Comamonas antarctica</name>
    <dbReference type="NCBI Taxonomy" id="2743470"/>
    <lineage>
        <taxon>Bacteria</taxon>
        <taxon>Pseudomonadati</taxon>
        <taxon>Pseudomonadota</taxon>
        <taxon>Betaproteobacteria</taxon>
        <taxon>Burkholderiales</taxon>
        <taxon>Comamonadaceae</taxon>
        <taxon>Comamonas</taxon>
    </lineage>
</organism>
<dbReference type="AlphaFoldDB" id="A0A6N1XCT4"/>
<dbReference type="PANTHER" id="PTHR37694:SF1">
    <property type="entry name" value="SLR8022 PROTEIN"/>
    <property type="match status" value="1"/>
</dbReference>
<dbReference type="InterPro" id="IPR011051">
    <property type="entry name" value="RmlC_Cupin_sf"/>
</dbReference>
<gene>
    <name evidence="2" type="ORF">HUK68_22845</name>
</gene>
<dbReference type="KEGG" id="aant:HUK68_22845"/>